<dbReference type="AlphaFoldDB" id="A0A5S9QE69"/>
<organism evidence="13 14">
    <name type="scientific">BD1-7 clade bacterium</name>
    <dbReference type="NCBI Taxonomy" id="2029982"/>
    <lineage>
        <taxon>Bacteria</taxon>
        <taxon>Pseudomonadati</taxon>
        <taxon>Pseudomonadota</taxon>
        <taxon>Gammaproteobacteria</taxon>
        <taxon>Cellvibrionales</taxon>
        <taxon>Spongiibacteraceae</taxon>
        <taxon>BD1-7 clade</taxon>
    </lineage>
</organism>
<dbReference type="GO" id="GO:0004820">
    <property type="term" value="F:glycine-tRNA ligase activity"/>
    <property type="evidence" value="ECO:0007669"/>
    <property type="project" value="UniProtKB-UniRule"/>
</dbReference>
<evidence type="ECO:0000256" key="5">
    <source>
        <dbReference type="ARBA" id="ARBA00022598"/>
    </source>
</evidence>
<dbReference type="InterPro" id="IPR006194">
    <property type="entry name" value="Gly-tRNA-synth_heterodimer"/>
</dbReference>
<dbReference type="GO" id="GO:0006426">
    <property type="term" value="P:glycyl-tRNA aminoacylation"/>
    <property type="evidence" value="ECO:0007669"/>
    <property type="project" value="UniProtKB-UniRule"/>
</dbReference>
<comment type="similarity">
    <text evidence="2 11">Belongs to the class-II aminoacyl-tRNA synthetase family.</text>
</comment>
<evidence type="ECO:0000256" key="9">
    <source>
        <dbReference type="ARBA" id="ARBA00023146"/>
    </source>
</evidence>
<protein>
    <recommendedName>
        <fullName evidence="11">Glycine--tRNA ligase beta subunit</fullName>
        <ecNumber evidence="11">6.1.1.14</ecNumber>
    </recommendedName>
    <alternativeName>
        <fullName evidence="11">Glycyl-tRNA synthetase beta subunit</fullName>
        <shortName evidence="11">GlyRS</shortName>
    </alternativeName>
</protein>
<evidence type="ECO:0000256" key="6">
    <source>
        <dbReference type="ARBA" id="ARBA00022741"/>
    </source>
</evidence>
<dbReference type="PANTHER" id="PTHR30075:SF2">
    <property type="entry name" value="GLYCINE--TRNA LIGASE, CHLOROPLASTIC_MITOCHONDRIAL 2"/>
    <property type="match status" value="1"/>
</dbReference>
<keyword evidence="9 11" id="KW-0030">Aminoacyl-tRNA synthetase</keyword>
<evidence type="ECO:0000256" key="10">
    <source>
        <dbReference type="ARBA" id="ARBA00047937"/>
    </source>
</evidence>
<evidence type="ECO:0000313" key="14">
    <source>
        <dbReference type="Proteomes" id="UP000441399"/>
    </source>
</evidence>
<dbReference type="PANTHER" id="PTHR30075">
    <property type="entry name" value="GLYCYL-TRNA SYNTHETASE"/>
    <property type="match status" value="1"/>
</dbReference>
<dbReference type="InterPro" id="IPR015944">
    <property type="entry name" value="Gly-tRNA-synth_bsu"/>
</dbReference>
<comment type="subcellular location">
    <subcellularLocation>
        <location evidence="1 11">Cytoplasm</location>
    </subcellularLocation>
</comment>
<keyword evidence="8 11" id="KW-0648">Protein biosynthesis</keyword>
<keyword evidence="14" id="KW-1185">Reference proteome</keyword>
<dbReference type="NCBIfam" id="TIGR00211">
    <property type="entry name" value="glyS"/>
    <property type="match status" value="1"/>
</dbReference>
<dbReference type="GO" id="GO:0004814">
    <property type="term" value="F:arginine-tRNA ligase activity"/>
    <property type="evidence" value="ECO:0007669"/>
    <property type="project" value="InterPro"/>
</dbReference>
<dbReference type="Pfam" id="PF05746">
    <property type="entry name" value="DALR_1"/>
    <property type="match status" value="1"/>
</dbReference>
<keyword evidence="4 11" id="KW-0963">Cytoplasm</keyword>
<reference evidence="13 14" key="1">
    <citation type="submission" date="2019-11" db="EMBL/GenBank/DDBJ databases">
        <authorList>
            <person name="Holert J."/>
        </authorList>
    </citation>
    <scope>NUCLEOTIDE SEQUENCE [LARGE SCALE GENOMIC DNA]</scope>
    <source>
        <strain evidence="13">SB11_3</strain>
    </source>
</reference>
<proteinExistence type="inferred from homology"/>
<keyword evidence="7 11" id="KW-0067">ATP-binding</keyword>
<dbReference type="GO" id="GO:0006420">
    <property type="term" value="P:arginyl-tRNA aminoacylation"/>
    <property type="evidence" value="ECO:0007669"/>
    <property type="project" value="InterPro"/>
</dbReference>
<dbReference type="EMBL" id="CACSIO010000023">
    <property type="protein sequence ID" value="CAA0116650.1"/>
    <property type="molecule type" value="Genomic_DNA"/>
</dbReference>
<dbReference type="InterPro" id="IPR008909">
    <property type="entry name" value="DALR_anticod-bd"/>
</dbReference>
<dbReference type="HAMAP" id="MF_00255">
    <property type="entry name" value="Gly_tRNA_synth_beta"/>
    <property type="match status" value="1"/>
</dbReference>
<comment type="catalytic activity">
    <reaction evidence="10 11">
        <text>tRNA(Gly) + glycine + ATP = glycyl-tRNA(Gly) + AMP + diphosphate</text>
        <dbReference type="Rhea" id="RHEA:16013"/>
        <dbReference type="Rhea" id="RHEA-COMP:9664"/>
        <dbReference type="Rhea" id="RHEA-COMP:9683"/>
        <dbReference type="ChEBI" id="CHEBI:30616"/>
        <dbReference type="ChEBI" id="CHEBI:33019"/>
        <dbReference type="ChEBI" id="CHEBI:57305"/>
        <dbReference type="ChEBI" id="CHEBI:78442"/>
        <dbReference type="ChEBI" id="CHEBI:78522"/>
        <dbReference type="ChEBI" id="CHEBI:456215"/>
        <dbReference type="EC" id="6.1.1.14"/>
    </reaction>
</comment>
<evidence type="ECO:0000256" key="4">
    <source>
        <dbReference type="ARBA" id="ARBA00022490"/>
    </source>
</evidence>
<dbReference type="GO" id="GO:0005524">
    <property type="term" value="F:ATP binding"/>
    <property type="evidence" value="ECO:0007669"/>
    <property type="project" value="UniProtKB-UniRule"/>
</dbReference>
<evidence type="ECO:0000256" key="1">
    <source>
        <dbReference type="ARBA" id="ARBA00004496"/>
    </source>
</evidence>
<name>A0A5S9QE69_9GAMM</name>
<evidence type="ECO:0000256" key="3">
    <source>
        <dbReference type="ARBA" id="ARBA00011209"/>
    </source>
</evidence>
<sequence>MAQDLLIELGTEELPPKALKTFSDNFSQSILKALQEADLAFNGFKAFATPRRLALVVNGLVDKQEDKAVEKLGPAVAAAYDKEGNPSKAAEGFARSNGLAFSDLIETDTPKGPRLAARSVQQGQTTAALLPAMIEDALKALPIPKRMRWGASRNEFVRPVHWLVVTMGDDVVDTEILGIKSSNQSRGHRFHSPGRIAVNAANYEAELAANKVVADYDKRQQQIADAVNAEATRVGGHAVIDEDLLHEVTALVEWPVALTGTFEERFLEVPAQALISSMKEHQKYFHLLDSNDQLMPNFITVSNIESSDPSKVIDGNERVIRPRLSDAAFFFETDKKQTLESRCEQLKKIVFQKDLGTVYEKTQRIAQLAAYIAEQVGFDSAKAERAGLLCKSDLVTEMVFEFTDLQGTMAHHYALNDNEDAEVAQALQEQYLPKGAGDALPETQTGIALALADRVDTLIGIFGIGQQPTGNKDPFALRRASLGILNIIVEKDLPLDLKYLFEKARSQFGELKDVNVVENALSYTIERFRAHYQAQSIKTEVYLAVAARDISSPLDFDQRVQAVNWFSQQDEASALASANKRVANILAKNADEPISDTIDNSLLTEAAEQALVEQLNASAAVVEAASADANYRAVLEELTGLKDVVDNFFDNVMVMADDAALKANRLAILQQLRNQFLRVADVSLLAAK</sequence>
<dbReference type="SMART" id="SM00836">
    <property type="entry name" value="DALR_1"/>
    <property type="match status" value="1"/>
</dbReference>
<dbReference type="PRINTS" id="PR01045">
    <property type="entry name" value="TRNASYNTHGB"/>
</dbReference>
<evidence type="ECO:0000313" key="13">
    <source>
        <dbReference type="EMBL" id="CAA0116650.1"/>
    </source>
</evidence>
<evidence type="ECO:0000256" key="11">
    <source>
        <dbReference type="HAMAP-Rule" id="MF_00255"/>
    </source>
</evidence>
<evidence type="ECO:0000256" key="2">
    <source>
        <dbReference type="ARBA" id="ARBA00008226"/>
    </source>
</evidence>
<dbReference type="SUPFAM" id="SSF109604">
    <property type="entry name" value="HD-domain/PDEase-like"/>
    <property type="match status" value="1"/>
</dbReference>
<dbReference type="GO" id="GO:0005829">
    <property type="term" value="C:cytosol"/>
    <property type="evidence" value="ECO:0007669"/>
    <property type="project" value="TreeGrafter"/>
</dbReference>
<dbReference type="Proteomes" id="UP000441399">
    <property type="component" value="Unassembled WGS sequence"/>
</dbReference>
<accession>A0A5S9QE69</accession>
<evidence type="ECO:0000256" key="7">
    <source>
        <dbReference type="ARBA" id="ARBA00022840"/>
    </source>
</evidence>
<evidence type="ECO:0000256" key="8">
    <source>
        <dbReference type="ARBA" id="ARBA00022917"/>
    </source>
</evidence>
<feature type="domain" description="DALR anticodon binding" evidence="12">
    <location>
        <begin position="581"/>
        <end position="685"/>
    </location>
</feature>
<evidence type="ECO:0000259" key="12">
    <source>
        <dbReference type="SMART" id="SM00836"/>
    </source>
</evidence>
<gene>
    <name evidence="11 13" type="primary">glyS</name>
    <name evidence="13" type="ORF">OPDIPICF_01893</name>
</gene>
<comment type="subunit">
    <text evidence="3 11">Tetramer of two alpha and two beta subunits.</text>
</comment>
<dbReference type="Pfam" id="PF02092">
    <property type="entry name" value="tRNA_synt_2f"/>
    <property type="match status" value="1"/>
</dbReference>
<keyword evidence="5 11" id="KW-0436">Ligase</keyword>
<dbReference type="Gene3D" id="1.10.730.10">
    <property type="entry name" value="Isoleucyl-tRNA Synthetase, Domain 1"/>
    <property type="match status" value="1"/>
</dbReference>
<keyword evidence="6 11" id="KW-0547">Nucleotide-binding</keyword>
<dbReference type="EC" id="6.1.1.14" evidence="11"/>
<dbReference type="PROSITE" id="PS50861">
    <property type="entry name" value="AA_TRNA_LIGASE_II_GLYAB"/>
    <property type="match status" value="1"/>
</dbReference>